<reference evidence="2 8" key="1">
    <citation type="submission" date="2024-05" db="EMBL/GenBank/DDBJ databases">
        <title>A high-quality chromosomal-level genome assembly of Topmouth culter (Culter alburnus).</title>
        <authorList>
            <person name="Zhao H."/>
        </authorList>
    </citation>
    <scope>NUCLEOTIDE SEQUENCE [LARGE SCALE GENOMIC DNA]</scope>
    <source>
        <strain evidence="2">CATC2023</strain>
        <tissue evidence="2">Muscle</tissue>
    </source>
</reference>
<dbReference type="EMBL" id="JAWDJR010000001">
    <property type="protein sequence ID" value="KAK9980881.1"/>
    <property type="molecule type" value="Genomic_DNA"/>
</dbReference>
<dbReference type="EMBL" id="JAWDJR010000001">
    <property type="protein sequence ID" value="KAK9980869.1"/>
    <property type="molecule type" value="Genomic_DNA"/>
</dbReference>
<dbReference type="AlphaFoldDB" id="A0AAW2B7Y3"/>
<evidence type="ECO:0000313" key="5">
    <source>
        <dbReference type="EMBL" id="KAK9980873.1"/>
    </source>
</evidence>
<comment type="caution">
    <text evidence="2">The sequence shown here is derived from an EMBL/GenBank/DDBJ whole genome shotgun (WGS) entry which is preliminary data.</text>
</comment>
<evidence type="ECO:0000313" key="6">
    <source>
        <dbReference type="EMBL" id="KAK9980879.1"/>
    </source>
</evidence>
<dbReference type="EMBL" id="JAWDJR010000001">
    <property type="protein sequence ID" value="KAK9980879.1"/>
    <property type="molecule type" value="Genomic_DNA"/>
</dbReference>
<dbReference type="EMBL" id="JAWDJR010000001">
    <property type="protein sequence ID" value="KAK9980871.1"/>
    <property type="molecule type" value="Genomic_DNA"/>
</dbReference>
<dbReference type="Proteomes" id="UP001479290">
    <property type="component" value="Unassembled WGS sequence"/>
</dbReference>
<evidence type="ECO:0000313" key="2">
    <source>
        <dbReference type="EMBL" id="KAK9980869.1"/>
    </source>
</evidence>
<dbReference type="EMBL" id="JAWDJR010000001">
    <property type="protein sequence ID" value="KAK9980872.1"/>
    <property type="molecule type" value="Genomic_DNA"/>
</dbReference>
<evidence type="ECO:0000313" key="7">
    <source>
        <dbReference type="EMBL" id="KAK9980881.1"/>
    </source>
</evidence>
<organism evidence="2 8">
    <name type="scientific">Culter alburnus</name>
    <name type="common">Topmouth culter</name>
    <dbReference type="NCBI Taxonomy" id="194366"/>
    <lineage>
        <taxon>Eukaryota</taxon>
        <taxon>Metazoa</taxon>
        <taxon>Chordata</taxon>
        <taxon>Craniata</taxon>
        <taxon>Vertebrata</taxon>
        <taxon>Euteleostomi</taxon>
        <taxon>Actinopterygii</taxon>
        <taxon>Neopterygii</taxon>
        <taxon>Teleostei</taxon>
        <taxon>Ostariophysi</taxon>
        <taxon>Cypriniformes</taxon>
        <taxon>Xenocyprididae</taxon>
        <taxon>Xenocypridinae</taxon>
        <taxon>Culter</taxon>
    </lineage>
</organism>
<protein>
    <submittedName>
        <fullName evidence="2">Uncharacterized protein</fullName>
    </submittedName>
</protein>
<evidence type="ECO:0000313" key="3">
    <source>
        <dbReference type="EMBL" id="KAK9980871.1"/>
    </source>
</evidence>
<dbReference type="EMBL" id="JAWDJR010000001">
    <property type="protein sequence ID" value="KAK9980873.1"/>
    <property type="molecule type" value="Genomic_DNA"/>
</dbReference>
<keyword evidence="8" id="KW-1185">Reference proteome</keyword>
<dbReference type="EMBL" id="JAWDJR010000001">
    <property type="protein sequence ID" value="KAK9980866.1"/>
    <property type="molecule type" value="Genomic_DNA"/>
</dbReference>
<evidence type="ECO:0000313" key="8">
    <source>
        <dbReference type="Proteomes" id="UP001479290"/>
    </source>
</evidence>
<evidence type="ECO:0000313" key="4">
    <source>
        <dbReference type="EMBL" id="KAK9980872.1"/>
    </source>
</evidence>
<gene>
    <name evidence="1" type="ORF">ABG768_000448</name>
    <name evidence="2" type="ORF">ABG768_000451</name>
    <name evidence="3" type="ORF">ABG768_000453</name>
    <name evidence="4" type="ORF">ABG768_000454</name>
    <name evidence="5" type="ORF">ABG768_000455</name>
    <name evidence="6" type="ORF">ABG768_000461</name>
    <name evidence="7" type="ORF">ABG768_000463</name>
</gene>
<feature type="non-terminal residue" evidence="2">
    <location>
        <position position="1"/>
    </location>
</feature>
<sequence length="112" mass="12327">ILTPGHVLSLRRASLNLWRPHERPSIDKARWSRGMILALGARGPGFKSRTSPAVSERAAGAARWLLPMPNCPGFEVLTAACVHLYYYIAEIQPDDKPHFLGQSGSPATNAFY</sequence>
<accession>A0AAW2B7Y3</accession>
<name>A0AAW2B7Y3_CULAL</name>
<evidence type="ECO:0000313" key="1">
    <source>
        <dbReference type="EMBL" id="KAK9980866.1"/>
    </source>
</evidence>
<proteinExistence type="predicted"/>